<sequence length="336" mass="38474">MDPASAAGLAIGVASLVFEVFDSSVKVFKFLSLMVDMPKDYKHCQLKLVIEYNRLLAWGKAVGLIDATEDSDVAKSLGTNAVELCSVLSRIRWLLEEFREINNRWKTEITNQSPDYDSLEASDVSEMVSHLEIAYEETKSKEIHKRVRKQSRVKQWMSKLVADARDISAHPSRIRWAVVDKKAFEELLEDLRFLTGRLHQLLVDHRQKRVADITAETYRELVLTRTNVEELKAMLEAMNSLMNNPYNLRADCDTVNDKTFRDLLRLKEINRTADMILANLESDDSIDIHIAWNGLINVPEYNGATLPDYFIHTDENDNKTTSKVTRARGALIRDES</sequence>
<dbReference type="AlphaFoldDB" id="A0A0A1T442"/>
<protein>
    <recommendedName>
        <fullName evidence="1">Prion-inhibition and propagation HeLo domain-containing protein</fullName>
    </recommendedName>
</protein>
<dbReference type="PANTHER" id="PTHR37542:SF1">
    <property type="entry name" value="PRION-INHIBITION AND PROPAGATION HELO DOMAIN-CONTAINING PROTEIN"/>
    <property type="match status" value="1"/>
</dbReference>
<reference evidence="2 3" key="1">
    <citation type="journal article" date="2015" name="Genome Announc.">
        <title>Draft Genome Sequence and Gene Annotation of the Entomopathogenic Fungus Verticillium hemipterigenum.</title>
        <authorList>
            <person name="Horn F."/>
            <person name="Habel A."/>
            <person name="Scharf D.H."/>
            <person name="Dworschak J."/>
            <person name="Brakhage A.A."/>
            <person name="Guthke R."/>
            <person name="Hertweck C."/>
            <person name="Linde J."/>
        </authorList>
    </citation>
    <scope>NUCLEOTIDE SEQUENCE [LARGE SCALE GENOMIC DNA]</scope>
</reference>
<proteinExistence type="predicted"/>
<keyword evidence="3" id="KW-1185">Reference proteome</keyword>
<dbReference type="STRING" id="1531966.A0A0A1T442"/>
<gene>
    <name evidence="2" type="ORF">VHEMI01194</name>
</gene>
<evidence type="ECO:0000313" key="3">
    <source>
        <dbReference type="Proteomes" id="UP000039046"/>
    </source>
</evidence>
<evidence type="ECO:0000259" key="1">
    <source>
        <dbReference type="Pfam" id="PF14479"/>
    </source>
</evidence>
<dbReference type="PANTHER" id="PTHR37542">
    <property type="entry name" value="HELO DOMAIN-CONTAINING PROTEIN-RELATED"/>
    <property type="match status" value="1"/>
</dbReference>
<dbReference type="InterPro" id="IPR038305">
    <property type="entry name" value="HeLo_sf"/>
</dbReference>
<organism evidence="2 3">
    <name type="scientific">[Torrubiella] hemipterigena</name>
    <dbReference type="NCBI Taxonomy" id="1531966"/>
    <lineage>
        <taxon>Eukaryota</taxon>
        <taxon>Fungi</taxon>
        <taxon>Dikarya</taxon>
        <taxon>Ascomycota</taxon>
        <taxon>Pezizomycotina</taxon>
        <taxon>Sordariomycetes</taxon>
        <taxon>Hypocreomycetidae</taxon>
        <taxon>Hypocreales</taxon>
        <taxon>Clavicipitaceae</taxon>
        <taxon>Clavicipitaceae incertae sedis</taxon>
        <taxon>'Torrubiella' clade</taxon>
    </lineage>
</organism>
<dbReference type="InterPro" id="IPR029498">
    <property type="entry name" value="HeLo_dom"/>
</dbReference>
<dbReference type="Proteomes" id="UP000039046">
    <property type="component" value="Unassembled WGS sequence"/>
</dbReference>
<name>A0A0A1T442_9HYPO</name>
<dbReference type="Pfam" id="PF14479">
    <property type="entry name" value="HeLo"/>
    <property type="match status" value="1"/>
</dbReference>
<dbReference type="HOGENOM" id="CLU_959926_0_0_1"/>
<evidence type="ECO:0000313" key="2">
    <source>
        <dbReference type="EMBL" id="CEJ81042.1"/>
    </source>
</evidence>
<feature type="domain" description="Prion-inhibition and propagation HeLo" evidence="1">
    <location>
        <begin position="8"/>
        <end position="233"/>
    </location>
</feature>
<dbReference type="OrthoDB" id="1911848at2759"/>
<accession>A0A0A1T442</accession>
<dbReference type="EMBL" id="CDHN01000001">
    <property type="protein sequence ID" value="CEJ81042.1"/>
    <property type="molecule type" value="Genomic_DNA"/>
</dbReference>
<dbReference type="Gene3D" id="1.20.120.1020">
    <property type="entry name" value="Prion-inhibition and propagation, HeLo domain"/>
    <property type="match status" value="1"/>
</dbReference>